<organism evidence="15">
    <name type="scientific">Corethrella appendiculata</name>
    <dbReference type="NCBI Taxonomy" id="1370023"/>
    <lineage>
        <taxon>Eukaryota</taxon>
        <taxon>Metazoa</taxon>
        <taxon>Ecdysozoa</taxon>
        <taxon>Arthropoda</taxon>
        <taxon>Hexapoda</taxon>
        <taxon>Insecta</taxon>
        <taxon>Pterygota</taxon>
        <taxon>Neoptera</taxon>
        <taxon>Endopterygota</taxon>
        <taxon>Diptera</taxon>
        <taxon>Nematocera</taxon>
        <taxon>Culicoidea</taxon>
        <taxon>Chaoboridae</taxon>
        <taxon>Corethrella</taxon>
    </lineage>
</organism>
<dbReference type="PROSITE" id="PS00658">
    <property type="entry name" value="FORK_HEAD_2"/>
    <property type="match status" value="1"/>
</dbReference>
<dbReference type="AlphaFoldDB" id="U5ESY3"/>
<dbReference type="EMBL" id="GANO01004625">
    <property type="protein sequence ID" value="JAB55246.1"/>
    <property type="molecule type" value="mRNA"/>
</dbReference>
<dbReference type="PRINTS" id="PR00053">
    <property type="entry name" value="FORKHEAD"/>
</dbReference>
<dbReference type="GO" id="GO:0030154">
    <property type="term" value="P:cell differentiation"/>
    <property type="evidence" value="ECO:0007669"/>
    <property type="project" value="UniProtKB-KW"/>
</dbReference>
<evidence type="ECO:0000313" key="15">
    <source>
        <dbReference type="EMBL" id="JAB55246.1"/>
    </source>
</evidence>
<feature type="non-terminal residue" evidence="15">
    <location>
        <position position="377"/>
    </location>
</feature>
<dbReference type="InterPro" id="IPR050211">
    <property type="entry name" value="FOX_domain-containing"/>
</dbReference>
<evidence type="ECO:0000256" key="3">
    <source>
        <dbReference type="ARBA" id="ARBA00022499"/>
    </source>
</evidence>
<sequence>LVMLTTTATTTEMLTTTELQSPLYEPKNWHLGMSLNLPKIKQETYNSIGQLISLQTHQYSHNSDVRSPPLPTVIDHSHKENDNSSDDITSNNNNNNNNNNNTNNTNNNHTNSSNNNNNNNNNNNILIVQDDRNNTTSSTTSPPSSRNSHAKPPYSYVALITMAIENSQSKRATLSEIYNYITARFAYFEKNKKGWQNSIRHNLSLNECFIKIPREGGGERKGNYWTLDPQYADMFENGNYKRRRRMKRPYRNGYSKMFGDPAYPRNFGHSAVHFPQNPYQYPGTTWMPTPPLGNYTTCSTRANYSYTAPLQQPVQSINTYGTLSSNIVSGSTPPPCPRRFETVYPYWSDTTSLVKDETNSQMNVTSTQQTYQKSYLQ</sequence>
<feature type="region of interest" description="Disordered" evidence="13">
    <location>
        <begin position="132"/>
        <end position="151"/>
    </location>
</feature>
<keyword evidence="5" id="KW-0221">Differentiation</keyword>
<dbReference type="InterPro" id="IPR036388">
    <property type="entry name" value="WH-like_DNA-bd_sf"/>
</dbReference>
<dbReference type="SUPFAM" id="SSF46785">
    <property type="entry name" value="Winged helix' DNA-binding domain"/>
    <property type="match status" value="1"/>
</dbReference>
<dbReference type="PROSITE" id="PS50039">
    <property type="entry name" value="FORK_HEAD_3"/>
    <property type="match status" value="1"/>
</dbReference>
<dbReference type="InterPro" id="IPR001766">
    <property type="entry name" value="Fork_head_dom"/>
</dbReference>
<dbReference type="PANTHER" id="PTHR11829:SF411">
    <property type="entry name" value="FORKHEAD BOX PROTEIN L2"/>
    <property type="match status" value="1"/>
</dbReference>
<feature type="compositionally biased region" description="Low complexity" evidence="13">
    <location>
        <begin position="86"/>
        <end position="124"/>
    </location>
</feature>
<evidence type="ECO:0000256" key="2">
    <source>
        <dbReference type="ARBA" id="ARBA00022473"/>
    </source>
</evidence>
<dbReference type="GO" id="GO:0000981">
    <property type="term" value="F:DNA-binding transcription factor activity, RNA polymerase II-specific"/>
    <property type="evidence" value="ECO:0007669"/>
    <property type="project" value="TreeGrafter"/>
</dbReference>
<evidence type="ECO:0000256" key="4">
    <source>
        <dbReference type="ARBA" id="ARBA00022553"/>
    </source>
</evidence>
<keyword evidence="3" id="KW-1017">Isopeptide bond</keyword>
<keyword evidence="4" id="KW-0597">Phosphoprotein</keyword>
<evidence type="ECO:0000256" key="12">
    <source>
        <dbReference type="PROSITE-ProRule" id="PRU00089"/>
    </source>
</evidence>
<dbReference type="PROSITE" id="PS00657">
    <property type="entry name" value="FORK_HEAD_1"/>
    <property type="match status" value="1"/>
</dbReference>
<dbReference type="GO" id="GO:0005634">
    <property type="term" value="C:nucleus"/>
    <property type="evidence" value="ECO:0007669"/>
    <property type="project" value="UniProtKB-SubCell"/>
</dbReference>
<evidence type="ECO:0000256" key="6">
    <source>
        <dbReference type="ARBA" id="ARBA00022843"/>
    </source>
</evidence>
<dbReference type="PANTHER" id="PTHR11829">
    <property type="entry name" value="FORKHEAD BOX PROTEIN"/>
    <property type="match status" value="1"/>
</dbReference>
<dbReference type="Gene3D" id="1.10.10.10">
    <property type="entry name" value="Winged helix-like DNA-binding domain superfamily/Winged helix DNA-binding domain"/>
    <property type="match status" value="1"/>
</dbReference>
<feature type="region of interest" description="Disordered" evidence="13">
    <location>
        <begin position="59"/>
        <end position="125"/>
    </location>
</feature>
<dbReference type="Pfam" id="PF00250">
    <property type="entry name" value="Forkhead"/>
    <property type="match status" value="1"/>
</dbReference>
<dbReference type="InterPro" id="IPR047515">
    <property type="entry name" value="FH_FOXL2"/>
</dbReference>
<dbReference type="InterPro" id="IPR036390">
    <property type="entry name" value="WH_DNA-bd_sf"/>
</dbReference>
<dbReference type="InterPro" id="IPR018122">
    <property type="entry name" value="TF_fork_head_CS_1"/>
</dbReference>
<proteinExistence type="evidence at transcript level"/>
<dbReference type="GO" id="GO:0009653">
    <property type="term" value="P:anatomical structure morphogenesis"/>
    <property type="evidence" value="ECO:0007669"/>
    <property type="project" value="TreeGrafter"/>
</dbReference>
<feature type="DNA-binding region" description="Fork-head" evidence="12">
    <location>
        <begin position="151"/>
        <end position="245"/>
    </location>
</feature>
<keyword evidence="7" id="KW-0805">Transcription regulation</keyword>
<dbReference type="FunFam" id="1.10.10.10:FF:000016">
    <property type="entry name" value="Forkhead box protein I1"/>
    <property type="match status" value="1"/>
</dbReference>
<keyword evidence="6" id="KW-0832">Ubl conjugation</keyword>
<feature type="domain" description="Fork-head" evidence="14">
    <location>
        <begin position="151"/>
        <end position="245"/>
    </location>
</feature>
<protein>
    <recommendedName>
        <fullName evidence="11">Forkhead box protein L2</fullName>
    </recommendedName>
</protein>
<comment type="subcellular location">
    <subcellularLocation>
        <location evidence="1 12">Nucleus</location>
    </subcellularLocation>
</comment>
<evidence type="ECO:0000256" key="9">
    <source>
        <dbReference type="ARBA" id="ARBA00023163"/>
    </source>
</evidence>
<evidence type="ECO:0000259" key="14">
    <source>
        <dbReference type="PROSITE" id="PS50039"/>
    </source>
</evidence>
<dbReference type="SMART" id="SM00339">
    <property type="entry name" value="FH"/>
    <property type="match status" value="1"/>
</dbReference>
<keyword evidence="8 12" id="KW-0238">DNA-binding</keyword>
<reference evidence="15" key="1">
    <citation type="journal article" date="2014" name="Insect Biochem. Mol. Biol.">
        <title>An insight into the sialome of the frog biting fly, Corethrella appendiculata.</title>
        <authorList>
            <person name="Ribeiro J.M.C."/>
            <person name="Chagas A.C."/>
            <person name="Pham V.M."/>
            <person name="Lounibos L.P."/>
            <person name="Calvo E."/>
        </authorList>
    </citation>
    <scope>NUCLEOTIDE SEQUENCE</scope>
    <source>
        <tissue evidence="15">Salivary glands</tissue>
    </source>
</reference>
<keyword evidence="9" id="KW-0804">Transcription</keyword>
<feature type="non-terminal residue" evidence="15">
    <location>
        <position position="1"/>
    </location>
</feature>
<evidence type="ECO:0000256" key="7">
    <source>
        <dbReference type="ARBA" id="ARBA00023015"/>
    </source>
</evidence>
<dbReference type="InterPro" id="IPR030456">
    <property type="entry name" value="TF_fork_head_CS_2"/>
</dbReference>
<name>U5ESY3_9DIPT</name>
<evidence type="ECO:0000256" key="8">
    <source>
        <dbReference type="ARBA" id="ARBA00023125"/>
    </source>
</evidence>
<dbReference type="CDD" id="cd20028">
    <property type="entry name" value="FH_FOXL2"/>
    <property type="match status" value="1"/>
</dbReference>
<evidence type="ECO:0000256" key="11">
    <source>
        <dbReference type="ARBA" id="ARBA00034872"/>
    </source>
</evidence>
<keyword evidence="2" id="KW-0217">Developmental protein</keyword>
<feature type="compositionally biased region" description="Low complexity" evidence="13">
    <location>
        <begin position="134"/>
        <end position="147"/>
    </location>
</feature>
<accession>U5ESY3</accession>
<keyword evidence="10 12" id="KW-0539">Nucleus</keyword>
<evidence type="ECO:0000256" key="1">
    <source>
        <dbReference type="ARBA" id="ARBA00004123"/>
    </source>
</evidence>
<evidence type="ECO:0000256" key="5">
    <source>
        <dbReference type="ARBA" id="ARBA00022782"/>
    </source>
</evidence>
<dbReference type="GO" id="GO:0000978">
    <property type="term" value="F:RNA polymerase II cis-regulatory region sequence-specific DNA binding"/>
    <property type="evidence" value="ECO:0007669"/>
    <property type="project" value="TreeGrafter"/>
</dbReference>
<evidence type="ECO:0000256" key="13">
    <source>
        <dbReference type="SAM" id="MobiDB-lite"/>
    </source>
</evidence>
<evidence type="ECO:0000256" key="10">
    <source>
        <dbReference type="ARBA" id="ARBA00023242"/>
    </source>
</evidence>